<feature type="non-terminal residue" evidence="2">
    <location>
        <position position="1"/>
    </location>
</feature>
<proteinExistence type="predicted"/>
<feature type="region of interest" description="Disordered" evidence="1">
    <location>
        <begin position="79"/>
        <end position="118"/>
    </location>
</feature>
<accession>A0AAV6P4F2</accession>
<evidence type="ECO:0000256" key="1">
    <source>
        <dbReference type="SAM" id="MobiDB-lite"/>
    </source>
</evidence>
<sequence length="118" mass="13134">MTPKFPIIAKCPLSHSRSLHKQANTISSAASSHRYCNFLLLLTLLPSMDSKAPKRRFSELPPRRGQILIGIFKSIFRTGKPMPEGFESDRRKNESLTLSPITPATNSSGYNSEVQSES</sequence>
<keyword evidence="3" id="KW-1185">Reference proteome</keyword>
<feature type="compositionally biased region" description="Polar residues" evidence="1">
    <location>
        <begin position="95"/>
        <end position="118"/>
    </location>
</feature>
<dbReference type="EMBL" id="JAGKQH010000001">
    <property type="protein sequence ID" value="KAG6607199.1"/>
    <property type="molecule type" value="Genomic_DNA"/>
</dbReference>
<protein>
    <submittedName>
        <fullName evidence="2">Uncharacterized protein</fullName>
    </submittedName>
</protein>
<name>A0AAV6P4F2_9ROSI</name>
<evidence type="ECO:0000313" key="2">
    <source>
        <dbReference type="EMBL" id="KAG6607199.1"/>
    </source>
</evidence>
<dbReference type="AlphaFoldDB" id="A0AAV6P4F2"/>
<gene>
    <name evidence="2" type="ORF">SDJN03_00541</name>
</gene>
<dbReference type="Proteomes" id="UP000685013">
    <property type="component" value="Chromosome 1"/>
</dbReference>
<reference evidence="2 3" key="1">
    <citation type="journal article" date="2021" name="Hortic Res">
        <title>The domestication of Cucurbita argyrosperma as revealed by the genome of its wild relative.</title>
        <authorList>
            <person name="Barrera-Redondo J."/>
            <person name="Sanchez-de la Vega G."/>
            <person name="Aguirre-Liguori J.A."/>
            <person name="Castellanos-Morales G."/>
            <person name="Gutierrez-Guerrero Y.T."/>
            <person name="Aguirre-Dugua X."/>
            <person name="Aguirre-Planter E."/>
            <person name="Tenaillon M.I."/>
            <person name="Lira-Saade R."/>
            <person name="Eguiarte L.E."/>
        </authorList>
    </citation>
    <scope>NUCLEOTIDE SEQUENCE [LARGE SCALE GENOMIC DNA]</scope>
    <source>
        <strain evidence="2">JBR-2021</strain>
    </source>
</reference>
<organism evidence="2 3">
    <name type="scientific">Cucurbita argyrosperma subsp. sororia</name>
    <dbReference type="NCBI Taxonomy" id="37648"/>
    <lineage>
        <taxon>Eukaryota</taxon>
        <taxon>Viridiplantae</taxon>
        <taxon>Streptophyta</taxon>
        <taxon>Embryophyta</taxon>
        <taxon>Tracheophyta</taxon>
        <taxon>Spermatophyta</taxon>
        <taxon>Magnoliopsida</taxon>
        <taxon>eudicotyledons</taxon>
        <taxon>Gunneridae</taxon>
        <taxon>Pentapetalae</taxon>
        <taxon>rosids</taxon>
        <taxon>fabids</taxon>
        <taxon>Cucurbitales</taxon>
        <taxon>Cucurbitaceae</taxon>
        <taxon>Cucurbiteae</taxon>
        <taxon>Cucurbita</taxon>
    </lineage>
</organism>
<evidence type="ECO:0000313" key="3">
    <source>
        <dbReference type="Proteomes" id="UP000685013"/>
    </source>
</evidence>
<comment type="caution">
    <text evidence="2">The sequence shown here is derived from an EMBL/GenBank/DDBJ whole genome shotgun (WGS) entry which is preliminary data.</text>
</comment>